<name>A0A1Y1UFX4_9TREE</name>
<feature type="region of interest" description="Disordered" evidence="1">
    <location>
        <begin position="266"/>
        <end position="318"/>
    </location>
</feature>
<gene>
    <name evidence="3" type="ORF">BD324DRAFT_627732</name>
</gene>
<sequence length="708" mass="77499">MQSPSRPAASRGPPMIPPGMPVKSGHLDTFKSQLSSRSLLASDSPGDLGGKNRPHLPTRQPSSASTHSLTNQISPGSKQQPPQQQLLQSHPPIPENESPDSSYDSSVESDSIGSSTLNVHASMRSLGSGTSRSAEGARSPVEPDLVTPKEQYIPHVGIHDDVESQFEHLLDSLQVPSSVRIKFSAVSQDVKNSILSSTLSSNPAILASLGLSAPLSVAPQKTPKAKRRLSAGLRRTKSSSNLESPGQDPQIGKTYAVDGDAFVIVASPSSTRKPPPPSRKGSSESTRPPHHSRRNTAPRPLSLAIFGPSASSNSVPSVGKNGGKGLGIAMGEGSENFISWLQAYKATDLNMDVARCKKLRMLLRHESTTWVGSFIDQGGYDLILARLQDLLDVEWREEQHDDQMLYEILRCIKALSTSDVGKAAIRRSYPKPFPALSALIFSEKKPGDIATRQIIIELWLFLYDLYPNCRNVNGRPSPTRFDNPSGPSVDVSAAIRGLLLPDSADKTKDHHSFITQAHRPRIFKAWVQELSDICRDYFWIMCHGNNTLWALEEVDESLVEKPVAPGGATGGVEFEAVNYVIVHFRLLNRFCSQMAREDPEKATHLHGELLMSGLDRILVTMRKASTTYYPTLHLELSRYVAHLRAASPTGRLPHLIDKLVGPPPEELRRRRSIADWHAQVSQATASSSQQQSRQVPLQSNRGAYVHAR</sequence>
<protein>
    <submittedName>
        <fullName evidence="3">Armadillo-type protein</fullName>
    </submittedName>
</protein>
<dbReference type="Proteomes" id="UP000193218">
    <property type="component" value="Unassembled WGS sequence"/>
</dbReference>
<dbReference type="AlphaFoldDB" id="A0A1Y1UFX4"/>
<feature type="region of interest" description="Disordered" evidence="1">
    <location>
        <begin position="1"/>
        <end position="148"/>
    </location>
</feature>
<dbReference type="GO" id="GO:0031267">
    <property type="term" value="F:small GTPase binding"/>
    <property type="evidence" value="ECO:0007669"/>
    <property type="project" value="InterPro"/>
</dbReference>
<dbReference type="Pfam" id="PF06371">
    <property type="entry name" value="Drf_GBD"/>
    <property type="match status" value="1"/>
</dbReference>
<evidence type="ECO:0000259" key="2">
    <source>
        <dbReference type="SMART" id="SM01140"/>
    </source>
</evidence>
<dbReference type="InterPro" id="IPR016024">
    <property type="entry name" value="ARM-type_fold"/>
</dbReference>
<feature type="compositionally biased region" description="Polar residues" evidence="1">
    <location>
        <begin position="59"/>
        <end position="71"/>
    </location>
</feature>
<feature type="compositionally biased region" description="Low complexity" evidence="1">
    <location>
        <begin position="1"/>
        <end position="13"/>
    </location>
</feature>
<feature type="compositionally biased region" description="Low complexity" evidence="1">
    <location>
        <begin position="682"/>
        <end position="699"/>
    </location>
</feature>
<evidence type="ECO:0000256" key="1">
    <source>
        <dbReference type="SAM" id="MobiDB-lite"/>
    </source>
</evidence>
<evidence type="ECO:0000313" key="4">
    <source>
        <dbReference type="Proteomes" id="UP000193218"/>
    </source>
</evidence>
<dbReference type="InParanoid" id="A0A1Y1UFX4"/>
<accession>A0A1Y1UFX4</accession>
<feature type="domain" description="Formin GTPase-binding" evidence="2">
    <location>
        <begin position="154"/>
        <end position="462"/>
    </location>
</feature>
<dbReference type="SMART" id="SM01140">
    <property type="entry name" value="Drf_GBD"/>
    <property type="match status" value="1"/>
</dbReference>
<dbReference type="GO" id="GO:0030036">
    <property type="term" value="P:actin cytoskeleton organization"/>
    <property type="evidence" value="ECO:0007669"/>
    <property type="project" value="InterPro"/>
</dbReference>
<dbReference type="OrthoDB" id="2155261at2759"/>
<dbReference type="Gene3D" id="1.25.10.10">
    <property type="entry name" value="Leucine-rich Repeat Variant"/>
    <property type="match status" value="1"/>
</dbReference>
<organism evidence="3 4">
    <name type="scientific">Kockovaella imperatae</name>
    <dbReference type="NCBI Taxonomy" id="4999"/>
    <lineage>
        <taxon>Eukaryota</taxon>
        <taxon>Fungi</taxon>
        <taxon>Dikarya</taxon>
        <taxon>Basidiomycota</taxon>
        <taxon>Agaricomycotina</taxon>
        <taxon>Tremellomycetes</taxon>
        <taxon>Tremellales</taxon>
        <taxon>Cuniculitremaceae</taxon>
        <taxon>Kockovaella</taxon>
    </lineage>
</organism>
<comment type="caution">
    <text evidence="3">The sequence shown here is derived from an EMBL/GenBank/DDBJ whole genome shotgun (WGS) entry which is preliminary data.</text>
</comment>
<dbReference type="GO" id="GO:0003779">
    <property type="term" value="F:actin binding"/>
    <property type="evidence" value="ECO:0007669"/>
    <property type="project" value="InterPro"/>
</dbReference>
<evidence type="ECO:0000313" key="3">
    <source>
        <dbReference type="EMBL" id="ORX36928.1"/>
    </source>
</evidence>
<dbReference type="InterPro" id="IPR010473">
    <property type="entry name" value="GTPase-bd"/>
</dbReference>
<dbReference type="InterPro" id="IPR011989">
    <property type="entry name" value="ARM-like"/>
</dbReference>
<feature type="compositionally biased region" description="Polar residues" evidence="1">
    <location>
        <begin position="30"/>
        <end position="41"/>
    </location>
</feature>
<dbReference type="SUPFAM" id="SSF48371">
    <property type="entry name" value="ARM repeat"/>
    <property type="match status" value="1"/>
</dbReference>
<feature type="region of interest" description="Disordered" evidence="1">
    <location>
        <begin position="218"/>
        <end position="253"/>
    </location>
</feature>
<feature type="region of interest" description="Disordered" evidence="1">
    <location>
        <begin position="682"/>
        <end position="708"/>
    </location>
</feature>
<dbReference type="RefSeq" id="XP_021870997.1">
    <property type="nucleotide sequence ID" value="XM_022016038.1"/>
</dbReference>
<dbReference type="EMBL" id="NBSH01000007">
    <property type="protein sequence ID" value="ORX36928.1"/>
    <property type="molecule type" value="Genomic_DNA"/>
</dbReference>
<reference evidence="3 4" key="1">
    <citation type="submission" date="2017-03" db="EMBL/GenBank/DDBJ databases">
        <title>Widespread Adenine N6-methylation of Active Genes in Fungi.</title>
        <authorList>
            <consortium name="DOE Joint Genome Institute"/>
            <person name="Mondo S.J."/>
            <person name="Dannebaum R.O."/>
            <person name="Kuo R.C."/>
            <person name="Louie K.B."/>
            <person name="Bewick A.J."/>
            <person name="Labutti K."/>
            <person name="Haridas S."/>
            <person name="Kuo A."/>
            <person name="Salamov A."/>
            <person name="Ahrendt S.R."/>
            <person name="Lau R."/>
            <person name="Bowen B.P."/>
            <person name="Lipzen A."/>
            <person name="Sullivan W."/>
            <person name="Andreopoulos W.B."/>
            <person name="Clum A."/>
            <person name="Lindquist E."/>
            <person name="Daum C."/>
            <person name="Northen T.R."/>
            <person name="Ramamoorthy G."/>
            <person name="Schmitz R.J."/>
            <person name="Gryganskyi A."/>
            <person name="Culley D."/>
            <person name="Magnuson J."/>
            <person name="James T.Y."/>
            <person name="O'Malley M.A."/>
            <person name="Stajich J.E."/>
            <person name="Spatafora J.W."/>
            <person name="Visel A."/>
            <person name="Grigoriev I.V."/>
        </authorList>
    </citation>
    <scope>NUCLEOTIDE SEQUENCE [LARGE SCALE GENOMIC DNA]</scope>
    <source>
        <strain evidence="3 4">NRRL Y-17943</strain>
    </source>
</reference>
<feature type="compositionally biased region" description="Basic residues" evidence="1">
    <location>
        <begin position="223"/>
        <end position="237"/>
    </location>
</feature>
<proteinExistence type="predicted"/>
<feature type="compositionally biased region" description="Low complexity" evidence="1">
    <location>
        <begin position="72"/>
        <end position="115"/>
    </location>
</feature>
<keyword evidence="4" id="KW-1185">Reference proteome</keyword>
<dbReference type="GeneID" id="33557847"/>